<sequence>MRNPLLLKRLSSRFLSSSSHLPCHSIFPCLFSAAPFIRLSPLFLPSDFQLRKKQDRAEISTSASSFDRPNDNKSDPTSSFLPYVSVRIKCRSKEIADMLSEALFCFGACSASIDEVDNCQSIGDILITSVFSDNEDVHTSISRAADSIGLQEIPSIEVIMCEQYDWIKNTKELFQPVEVTDGLWVVPEWRTPPDVKATNIILNPGLAFGTGEHPTTKLCLLLLHGLIKGGENILDYGTGSGILGIAALKLGAAFAVGTDIDPQAITSARQNAALNNIQSSKLHLYLVPGKVTPNSSSGKRNGGTEERSLNSMEIADGMEKFDIIIANILLNNLIELADLIVSYAKPGAVIGVSGILSEQIPEIEKCYSQHLDNIEVREMDGWACVSGTKRKS</sequence>
<reference evidence="1 2" key="1">
    <citation type="journal article" date="2022" name="Hortic Res">
        <title>A haplotype resolved chromosomal level avocado genome allows analysis of novel avocado genes.</title>
        <authorList>
            <person name="Nath O."/>
            <person name="Fletcher S.J."/>
            <person name="Hayward A."/>
            <person name="Shaw L.M."/>
            <person name="Masouleh A.K."/>
            <person name="Furtado A."/>
            <person name="Henry R.J."/>
            <person name="Mitter N."/>
        </authorList>
    </citation>
    <scope>NUCLEOTIDE SEQUENCE [LARGE SCALE GENOMIC DNA]</scope>
    <source>
        <strain evidence="2">cv. Hass</strain>
    </source>
</reference>
<proteinExistence type="predicted"/>
<name>A0ACC2KLT0_PERAE</name>
<evidence type="ECO:0000313" key="2">
    <source>
        <dbReference type="Proteomes" id="UP001234297"/>
    </source>
</evidence>
<evidence type="ECO:0000313" key="1">
    <source>
        <dbReference type="EMBL" id="KAJ8621883.1"/>
    </source>
</evidence>
<accession>A0ACC2KLT0</accession>
<dbReference type="EMBL" id="CM056818">
    <property type="protein sequence ID" value="KAJ8621883.1"/>
    <property type="molecule type" value="Genomic_DNA"/>
</dbReference>
<dbReference type="Proteomes" id="UP001234297">
    <property type="component" value="Chromosome 10"/>
</dbReference>
<comment type="caution">
    <text evidence="1">The sequence shown here is derived from an EMBL/GenBank/DDBJ whole genome shotgun (WGS) entry which is preliminary data.</text>
</comment>
<organism evidence="1 2">
    <name type="scientific">Persea americana</name>
    <name type="common">Avocado</name>
    <dbReference type="NCBI Taxonomy" id="3435"/>
    <lineage>
        <taxon>Eukaryota</taxon>
        <taxon>Viridiplantae</taxon>
        <taxon>Streptophyta</taxon>
        <taxon>Embryophyta</taxon>
        <taxon>Tracheophyta</taxon>
        <taxon>Spermatophyta</taxon>
        <taxon>Magnoliopsida</taxon>
        <taxon>Magnoliidae</taxon>
        <taxon>Laurales</taxon>
        <taxon>Lauraceae</taxon>
        <taxon>Persea</taxon>
    </lineage>
</organism>
<gene>
    <name evidence="1" type="ORF">MRB53_030412</name>
</gene>
<keyword evidence="2" id="KW-1185">Reference proteome</keyword>
<protein>
    <submittedName>
        <fullName evidence="1">Uncharacterized protein</fullName>
    </submittedName>
</protein>